<evidence type="ECO:0000256" key="3">
    <source>
        <dbReference type="ARBA" id="ARBA00023125"/>
    </source>
</evidence>
<name>A0ABR4IHT5_9EURO</name>
<evidence type="ECO:0000256" key="4">
    <source>
        <dbReference type="ARBA" id="ARBA00023163"/>
    </source>
</evidence>
<dbReference type="InterPro" id="IPR001138">
    <property type="entry name" value="Zn2Cys6_DnaBD"/>
</dbReference>
<dbReference type="InterPro" id="IPR021858">
    <property type="entry name" value="Fun_TF"/>
</dbReference>
<evidence type="ECO:0000256" key="2">
    <source>
        <dbReference type="ARBA" id="ARBA00023015"/>
    </source>
</evidence>
<reference evidence="7 8" key="1">
    <citation type="submission" date="2024-07" db="EMBL/GenBank/DDBJ databases">
        <title>Section-level genome sequencing and comparative genomics of Aspergillus sections Usti and Cavernicolus.</title>
        <authorList>
            <consortium name="Lawrence Berkeley National Laboratory"/>
            <person name="Nybo J.L."/>
            <person name="Vesth T.C."/>
            <person name="Theobald S."/>
            <person name="Frisvad J.C."/>
            <person name="Larsen T.O."/>
            <person name="Kjaerboelling I."/>
            <person name="Rothschild-Mancinelli K."/>
            <person name="Lyhne E.K."/>
            <person name="Kogle M.E."/>
            <person name="Barry K."/>
            <person name="Clum A."/>
            <person name="Na H."/>
            <person name="Ledsgaard L."/>
            <person name="Lin J."/>
            <person name="Lipzen A."/>
            <person name="Kuo A."/>
            <person name="Riley R."/>
            <person name="Mondo S."/>
            <person name="LaButti K."/>
            <person name="Haridas S."/>
            <person name="Pangalinan J."/>
            <person name="Salamov A.A."/>
            <person name="Simmons B.A."/>
            <person name="Magnuson J.K."/>
            <person name="Chen J."/>
            <person name="Drula E."/>
            <person name="Henrissat B."/>
            <person name="Wiebenga A."/>
            <person name="Lubbers R.J."/>
            <person name="Gomes A.C."/>
            <person name="Makela M.R."/>
            <person name="Stajich J."/>
            <person name="Grigoriev I.V."/>
            <person name="Mortensen U.H."/>
            <person name="De vries R.P."/>
            <person name="Baker S.E."/>
            <person name="Andersen M.R."/>
        </authorList>
    </citation>
    <scope>NUCLEOTIDE SEQUENCE [LARGE SCALE GENOMIC DNA]</scope>
    <source>
        <strain evidence="7 8">CBS 600.67</strain>
    </source>
</reference>
<dbReference type="EMBL" id="JBFXLS010000025">
    <property type="protein sequence ID" value="KAL2827334.1"/>
    <property type="molecule type" value="Genomic_DNA"/>
</dbReference>
<dbReference type="Pfam" id="PF11951">
    <property type="entry name" value="Fungal_trans_2"/>
    <property type="match status" value="1"/>
</dbReference>
<dbReference type="PANTHER" id="PTHR37534:SF48">
    <property type="entry name" value="FINGER DOMAIN PROTEIN, PUTATIVE-RELATED"/>
    <property type="match status" value="1"/>
</dbReference>
<evidence type="ECO:0000256" key="1">
    <source>
        <dbReference type="ARBA" id="ARBA00004123"/>
    </source>
</evidence>
<keyword evidence="3" id="KW-0238">DNA-binding</keyword>
<dbReference type="InterPro" id="IPR036864">
    <property type="entry name" value="Zn2-C6_fun-type_DNA-bd_sf"/>
</dbReference>
<accession>A0ABR4IHT5</accession>
<dbReference type="CDD" id="cd00067">
    <property type="entry name" value="GAL4"/>
    <property type="match status" value="1"/>
</dbReference>
<evidence type="ECO:0000313" key="8">
    <source>
        <dbReference type="Proteomes" id="UP001610335"/>
    </source>
</evidence>
<keyword evidence="6" id="KW-1133">Transmembrane helix</keyword>
<keyword evidence="6" id="KW-0472">Membrane</keyword>
<keyword evidence="2" id="KW-0805">Transcription regulation</keyword>
<feature type="transmembrane region" description="Helical" evidence="6">
    <location>
        <begin position="239"/>
        <end position="260"/>
    </location>
</feature>
<organism evidence="7 8">
    <name type="scientific">Aspergillus cavernicola</name>
    <dbReference type="NCBI Taxonomy" id="176166"/>
    <lineage>
        <taxon>Eukaryota</taxon>
        <taxon>Fungi</taxon>
        <taxon>Dikarya</taxon>
        <taxon>Ascomycota</taxon>
        <taxon>Pezizomycotina</taxon>
        <taxon>Eurotiomycetes</taxon>
        <taxon>Eurotiomycetidae</taxon>
        <taxon>Eurotiales</taxon>
        <taxon>Aspergillaceae</taxon>
        <taxon>Aspergillus</taxon>
        <taxon>Aspergillus subgen. Nidulantes</taxon>
    </lineage>
</organism>
<dbReference type="PANTHER" id="PTHR37534">
    <property type="entry name" value="TRANSCRIPTIONAL ACTIVATOR PROTEIN UGA3"/>
    <property type="match status" value="1"/>
</dbReference>
<comment type="caution">
    <text evidence="7">The sequence shown here is derived from an EMBL/GenBank/DDBJ whole genome shotgun (WGS) entry which is preliminary data.</text>
</comment>
<dbReference type="Proteomes" id="UP001610335">
    <property type="component" value="Unassembled WGS sequence"/>
</dbReference>
<gene>
    <name evidence="7" type="ORF">BDW59DRAFT_171363</name>
</gene>
<comment type="subcellular location">
    <subcellularLocation>
        <location evidence="1">Nucleus</location>
    </subcellularLocation>
</comment>
<evidence type="ECO:0000313" key="7">
    <source>
        <dbReference type="EMBL" id="KAL2827334.1"/>
    </source>
</evidence>
<evidence type="ECO:0000256" key="5">
    <source>
        <dbReference type="ARBA" id="ARBA00023242"/>
    </source>
</evidence>
<keyword evidence="4" id="KW-0804">Transcription</keyword>
<keyword evidence="8" id="KW-1185">Reference proteome</keyword>
<keyword evidence="6" id="KW-0812">Transmembrane</keyword>
<evidence type="ECO:0008006" key="9">
    <source>
        <dbReference type="Google" id="ProtNLM"/>
    </source>
</evidence>
<sequence>MEGRKRHCWECLRRSLVCDFQVPGCKRCAASKTNCPGYGETPPVRVKWLAPGQVNSRQYKGKNRQKIGKARCESTRSESTADTQILAVPSFELQTEAHAQVQAFEYFNACIYPIQAQVLQLGTNRNVYKIPAAVFQRGLAAPDHIRLGLVYMMLSHRINQTAGHPDSKALAKTLYHYRGLMIHIHSLNDDISVTQKRASNMVLTGILVLLLADTQQGISQNWRYHIEGARRLIMLRGGIHQVAISYGALPMILSFIFLVVTADTSSPASNLLVQTLPIEELYSMLERYGGNGYAFQMCPTSLFVEIAKINYIRARASKSEMVEEGDLRKDACEALRRIYDFSFEEWANINGHLKEAHNLFFSILQSAVALYCISSLQTLGGLPPGSTLLLSNGYMEREILYGLLGKAFNPASAFRITGYLLWPLIVLGVQAVDGGADMRTFVRKSLTDLSAYWGTHSPLAAKEVLENF</sequence>
<protein>
    <recommendedName>
        <fullName evidence="9">Zn(2)-C6 fungal-type domain-containing protein</fullName>
    </recommendedName>
</protein>
<evidence type="ECO:0000256" key="6">
    <source>
        <dbReference type="SAM" id="Phobius"/>
    </source>
</evidence>
<keyword evidence="5" id="KW-0539">Nucleus</keyword>
<proteinExistence type="predicted"/>
<dbReference type="SUPFAM" id="SSF57701">
    <property type="entry name" value="Zn2/Cys6 DNA-binding domain"/>
    <property type="match status" value="1"/>
</dbReference>